<dbReference type="HOGENOM" id="CLU_023098_3_0_6"/>
<dbReference type="InterPro" id="IPR017186">
    <property type="entry name" value="Lipase_autotranspt_EstA"/>
</dbReference>
<dbReference type="Gene3D" id="3.40.50.1110">
    <property type="entry name" value="SGNH hydrolase"/>
    <property type="match status" value="2"/>
</dbReference>
<dbReference type="InterPro" id="IPR036514">
    <property type="entry name" value="SGNH_hydro_sf"/>
</dbReference>
<dbReference type="GO" id="GO:0016788">
    <property type="term" value="F:hydrolase activity, acting on ester bonds"/>
    <property type="evidence" value="ECO:0007669"/>
    <property type="project" value="InterPro"/>
</dbReference>
<sequence>MKLNQISFALLCAISTSAFAQDVVVFGDSLSDVGQKDWNKKATYFKTDRTLNLLYGEHLANALGSNLKASSQGGTNYAYSGGVIVGSNNKNISKQPNLDLSTQVKAYLNSNVKKEALHVIWAGGNDLATVLAEAMTKTEAERQTYVMQSIQQMAQTMAQQWAMLQQAGVNTVIAPTIPNVTYTPEFFDKLGEAAGKQINVMSKNVLDASYFTNAFKKAVQNILEQPSHNTTDFNELRLNTLSESTKGFYDALGWWKYPLIIAGYNEEFMLKTLTEQYQNVLQQAALATTLLNASITSALNQAGGSVVRIDTDAFLKDMIERPTVYGLTNTTGVACKESIPTTKGSDCIPEDQKSADGKLFADSFHPGPVAHKAMSDYILNVLNAPKEMGALTIMAQYQSDVALDFARTESNRNRLSKQAEQTVDTIVSYQKVQGGDNLHVGVKVQFNPQWQLSALVSHQEQKVQEGQTNIRAKSRALSTSLRYDAEQWWLGSSLQVNNSRFKTNRTNFIGRSTHLQTAEPTSQSLSMGLFGGYELKWDKYSFALIGDISKTKTALDAFGTNEAGLMKMQFAERHVHSLKTGTGVSFSYKGDSLQPYLMTRFVKEWNKDLASVQTGFNGSRFITKLAPEDKSWVNVQAGLQWKPLNTGFYTNIGLSKDLGYKHNLSKTNFHAGVGLEF</sequence>
<accession>C9PQ30</accession>
<evidence type="ECO:0000256" key="4">
    <source>
        <dbReference type="PIRSR" id="PIRSR037375-1"/>
    </source>
</evidence>
<protein>
    <submittedName>
        <fullName evidence="7">Autotransporter beta-domain protein</fullName>
    </submittedName>
</protein>
<dbReference type="EMBL" id="ACZR01000011">
    <property type="protein sequence ID" value="EEX50481.1"/>
    <property type="molecule type" value="Genomic_DNA"/>
</dbReference>
<feature type="chain" id="PRO_5002998662" evidence="5">
    <location>
        <begin position="21"/>
        <end position="677"/>
    </location>
</feature>
<evidence type="ECO:0000256" key="5">
    <source>
        <dbReference type="SAM" id="SignalP"/>
    </source>
</evidence>
<dbReference type="InterPro" id="IPR036709">
    <property type="entry name" value="Autotransporte_beta_dom_sf"/>
</dbReference>
<reference evidence="7 8" key="1">
    <citation type="submission" date="2009-10" db="EMBL/GenBank/DDBJ databases">
        <authorList>
            <person name="Muzny D."/>
            <person name="Qin X."/>
            <person name="Deng J."/>
            <person name="Jiang H."/>
            <person name="Liu Y."/>
            <person name="Qu J."/>
            <person name="Song X.-Z."/>
            <person name="Zhang L."/>
            <person name="Thornton R."/>
            <person name="Coyle M."/>
            <person name="Francisco L."/>
            <person name="Jackson L."/>
            <person name="Javaid M."/>
            <person name="Korchina V."/>
            <person name="Kovar C."/>
            <person name="Mata R."/>
            <person name="Mathew T."/>
            <person name="Ngo R."/>
            <person name="Nguyen L."/>
            <person name="Nguyen N."/>
            <person name="Okwuonu G."/>
            <person name="Ongeri F."/>
            <person name="Pham C."/>
            <person name="Simmons D."/>
            <person name="Wilczek-Boney K."/>
            <person name="Hale W."/>
            <person name="Jakkamsetti A."/>
            <person name="Pham P."/>
            <person name="Ruth R."/>
            <person name="San Lucas F."/>
            <person name="Warren J."/>
            <person name="Zhang J."/>
            <person name="Zhao Z."/>
            <person name="Zhou C."/>
            <person name="Zhu D."/>
            <person name="Lee S."/>
            <person name="Bess C."/>
            <person name="Blankenburg K."/>
            <person name="Forbes L."/>
            <person name="Fu Q."/>
            <person name="Gubbala S."/>
            <person name="Hirani K."/>
            <person name="Jayaseelan J.C."/>
            <person name="Lara F."/>
            <person name="Munidasa M."/>
            <person name="Palculict T."/>
            <person name="Patil S."/>
            <person name="Pu L.-L."/>
            <person name="Saada N."/>
            <person name="Tang L."/>
            <person name="Weissenberger G."/>
            <person name="Zhu Y."/>
            <person name="Hemphill L."/>
            <person name="Shang Y."/>
            <person name="Youmans B."/>
            <person name="Ayvaz T."/>
            <person name="Ross M."/>
            <person name="Santibanez J."/>
            <person name="Aqrawi P."/>
            <person name="Gross S."/>
            <person name="Joshi V."/>
            <person name="Fowler G."/>
            <person name="Nazareth L."/>
            <person name="Reid J."/>
            <person name="Worley K."/>
            <person name="Petrosino J."/>
            <person name="Highlander S."/>
            <person name="Gibbs R."/>
        </authorList>
    </citation>
    <scope>NUCLEOTIDE SEQUENCE [LARGE SCALE GENOMIC DNA]</scope>
    <source>
        <strain evidence="7 8">ATCC 43325</strain>
    </source>
</reference>
<dbReference type="OrthoDB" id="5292073at2"/>
<dbReference type="Pfam" id="PF00657">
    <property type="entry name" value="Lipase_GDSL"/>
    <property type="match status" value="1"/>
</dbReference>
<dbReference type="Pfam" id="PF03797">
    <property type="entry name" value="Autotransporter"/>
    <property type="match status" value="1"/>
</dbReference>
<feature type="signal peptide" evidence="5">
    <location>
        <begin position="1"/>
        <end position="20"/>
    </location>
</feature>
<comment type="caution">
    <text evidence="7">The sequence shown here is derived from an EMBL/GenBank/DDBJ whole genome shotgun (WGS) entry which is preliminary data.</text>
</comment>
<comment type="similarity">
    <text evidence="1">Belongs to the 'GDSL' lipolytic enzyme family.</text>
</comment>
<dbReference type="SMART" id="SM00869">
    <property type="entry name" value="Autotransporter"/>
    <property type="match status" value="1"/>
</dbReference>
<dbReference type="AlphaFoldDB" id="C9PQ30"/>
<keyword evidence="2 5" id="KW-0732">Signal</keyword>
<evidence type="ECO:0000256" key="1">
    <source>
        <dbReference type="ARBA" id="ARBA00008668"/>
    </source>
</evidence>
<dbReference type="RefSeq" id="WP_005764673.1">
    <property type="nucleotide sequence ID" value="NZ_GG704813.1"/>
</dbReference>
<dbReference type="PANTHER" id="PTHR45648">
    <property type="entry name" value="GDSL LIPASE/ACYLHYDROLASE FAMILY PROTEIN (AFU_ORTHOLOGUE AFUA_4G14700)"/>
    <property type="match status" value="1"/>
</dbReference>
<dbReference type="SUPFAM" id="SSF52266">
    <property type="entry name" value="SGNH hydrolase"/>
    <property type="match status" value="1"/>
</dbReference>
<dbReference type="Gene3D" id="2.40.128.130">
    <property type="entry name" value="Autotransporter beta-domain"/>
    <property type="match status" value="1"/>
</dbReference>
<dbReference type="PANTHER" id="PTHR45648:SF22">
    <property type="entry name" value="GDSL LIPASE_ACYLHYDROLASE FAMILY PROTEIN (AFU_ORTHOLOGUE AFUA_4G14700)"/>
    <property type="match status" value="1"/>
</dbReference>
<dbReference type="Proteomes" id="UP000005519">
    <property type="component" value="Unassembled WGS sequence"/>
</dbReference>
<dbReference type="PROSITE" id="PS51208">
    <property type="entry name" value="AUTOTRANSPORTER"/>
    <property type="match status" value="1"/>
</dbReference>
<dbReference type="PIRSF" id="PIRSF037375">
    <property type="entry name" value="Autotrns_EstA"/>
    <property type="match status" value="1"/>
</dbReference>
<evidence type="ECO:0000313" key="7">
    <source>
        <dbReference type="EMBL" id="EEX50481.1"/>
    </source>
</evidence>
<feature type="active site" evidence="4">
    <location>
        <position position="365"/>
    </location>
</feature>
<gene>
    <name evidence="7" type="primary">est</name>
    <name evidence="7" type="ORF">HMPREF0621_1104</name>
</gene>
<feature type="domain" description="Autotransporter" evidence="6">
    <location>
        <begin position="396"/>
        <end position="677"/>
    </location>
</feature>
<keyword evidence="3" id="KW-0378">Hydrolase</keyword>
<dbReference type="InterPro" id="IPR051058">
    <property type="entry name" value="GDSL_Est/Lipase"/>
</dbReference>
<organism evidence="7 8">
    <name type="scientific">Pasteurella dagmatis ATCC 43325</name>
    <dbReference type="NCBI Taxonomy" id="667128"/>
    <lineage>
        <taxon>Bacteria</taxon>
        <taxon>Pseudomonadati</taxon>
        <taxon>Pseudomonadota</taxon>
        <taxon>Gammaproteobacteria</taxon>
        <taxon>Pasteurellales</taxon>
        <taxon>Pasteurellaceae</taxon>
        <taxon>Pasteurella</taxon>
    </lineage>
</organism>
<evidence type="ECO:0000259" key="6">
    <source>
        <dbReference type="PROSITE" id="PS51208"/>
    </source>
</evidence>
<dbReference type="CDD" id="cd01847">
    <property type="entry name" value="Triacylglycerol_lipase_like"/>
    <property type="match status" value="1"/>
</dbReference>
<evidence type="ECO:0000256" key="3">
    <source>
        <dbReference type="ARBA" id="ARBA00022801"/>
    </source>
</evidence>
<feature type="active site" description="Nucleophile" evidence="4">
    <location>
        <position position="29"/>
    </location>
</feature>
<evidence type="ECO:0000256" key="2">
    <source>
        <dbReference type="ARBA" id="ARBA00022729"/>
    </source>
</evidence>
<proteinExistence type="inferred from homology"/>
<dbReference type="InterPro" id="IPR001087">
    <property type="entry name" value="GDSL"/>
</dbReference>
<name>C9PQ30_9PAST</name>
<dbReference type="STRING" id="667128.HMPREF0621_1104"/>
<dbReference type="InterPro" id="IPR005546">
    <property type="entry name" value="Autotransporte_beta"/>
</dbReference>
<evidence type="ECO:0000313" key="8">
    <source>
        <dbReference type="Proteomes" id="UP000005519"/>
    </source>
</evidence>
<dbReference type="SUPFAM" id="SSF103515">
    <property type="entry name" value="Autotransporter"/>
    <property type="match status" value="1"/>
</dbReference>
<feature type="active site" evidence="4">
    <location>
        <position position="362"/>
    </location>
</feature>
<keyword evidence="8" id="KW-1185">Reference proteome</keyword>